<proteinExistence type="predicted"/>
<dbReference type="Proteomes" id="UP000735302">
    <property type="component" value="Unassembled WGS sequence"/>
</dbReference>
<evidence type="ECO:0000313" key="1">
    <source>
        <dbReference type="EMBL" id="GFO29366.1"/>
    </source>
</evidence>
<reference evidence="1 2" key="1">
    <citation type="journal article" date="2021" name="Elife">
        <title>Chloroplast acquisition without the gene transfer in kleptoplastic sea slugs, Plakobranchus ocellatus.</title>
        <authorList>
            <person name="Maeda T."/>
            <person name="Takahashi S."/>
            <person name="Yoshida T."/>
            <person name="Shimamura S."/>
            <person name="Takaki Y."/>
            <person name="Nagai Y."/>
            <person name="Toyoda A."/>
            <person name="Suzuki Y."/>
            <person name="Arimoto A."/>
            <person name="Ishii H."/>
            <person name="Satoh N."/>
            <person name="Nishiyama T."/>
            <person name="Hasebe M."/>
            <person name="Maruyama T."/>
            <person name="Minagawa J."/>
            <person name="Obokata J."/>
            <person name="Shigenobu S."/>
        </authorList>
    </citation>
    <scope>NUCLEOTIDE SEQUENCE [LARGE SCALE GENOMIC DNA]</scope>
</reference>
<comment type="caution">
    <text evidence="1">The sequence shown here is derived from an EMBL/GenBank/DDBJ whole genome shotgun (WGS) entry which is preliminary data.</text>
</comment>
<organism evidence="1 2">
    <name type="scientific">Plakobranchus ocellatus</name>
    <dbReference type="NCBI Taxonomy" id="259542"/>
    <lineage>
        <taxon>Eukaryota</taxon>
        <taxon>Metazoa</taxon>
        <taxon>Spiralia</taxon>
        <taxon>Lophotrochozoa</taxon>
        <taxon>Mollusca</taxon>
        <taxon>Gastropoda</taxon>
        <taxon>Heterobranchia</taxon>
        <taxon>Euthyneura</taxon>
        <taxon>Panpulmonata</taxon>
        <taxon>Sacoglossa</taxon>
        <taxon>Placobranchoidea</taxon>
        <taxon>Plakobranchidae</taxon>
        <taxon>Plakobranchus</taxon>
    </lineage>
</organism>
<sequence>MEALVKGLRPRKKKAPKLLKIPPLTNAEKCARYRAKVKADPIAHAVWRAKRKEDNKKWREGRTQDQREIMKVEARLRQQKRRAKLKNQLVSNTKISKPKAQVVRAQIKKEPNENQETKIADKRERNRICQQKRRANMSDQRKQYEREKRRNYYYRSKMEKGDLVFQNISKSTVRSKPKGIVSFNITNNTDGGTYSFSSINDSVKKKSREIVRFKLNLLLKGVQSSIERSQSKLALFKLNFIRQLLNRQVPGCGLQRACKRL</sequence>
<keyword evidence="2" id="KW-1185">Reference proteome</keyword>
<evidence type="ECO:0000313" key="2">
    <source>
        <dbReference type="Proteomes" id="UP000735302"/>
    </source>
</evidence>
<dbReference type="EMBL" id="BLXT01006160">
    <property type="protein sequence ID" value="GFO29366.1"/>
    <property type="molecule type" value="Genomic_DNA"/>
</dbReference>
<protein>
    <recommendedName>
        <fullName evidence="3">Coiled-coil domain-containing protein 86</fullName>
    </recommendedName>
</protein>
<dbReference type="AlphaFoldDB" id="A0AAV4C1X7"/>
<gene>
    <name evidence="1" type="ORF">PoB_005587100</name>
</gene>
<name>A0AAV4C1X7_9GAST</name>
<accession>A0AAV4C1X7</accession>
<evidence type="ECO:0008006" key="3">
    <source>
        <dbReference type="Google" id="ProtNLM"/>
    </source>
</evidence>